<dbReference type="STRING" id="396268.IV45_GL000496"/>
<feature type="transmembrane region" description="Helical" evidence="7">
    <location>
        <begin position="57"/>
        <end position="80"/>
    </location>
</feature>
<dbReference type="EMBL" id="JQBW01000009">
    <property type="protein sequence ID" value="KRN58869.1"/>
    <property type="molecule type" value="Genomic_DNA"/>
</dbReference>
<organism evidence="8 9">
    <name type="scientific">Limosilactobacillus secaliphilus</name>
    <dbReference type="NCBI Taxonomy" id="396268"/>
    <lineage>
        <taxon>Bacteria</taxon>
        <taxon>Bacillati</taxon>
        <taxon>Bacillota</taxon>
        <taxon>Bacilli</taxon>
        <taxon>Lactobacillales</taxon>
        <taxon>Lactobacillaceae</taxon>
        <taxon>Limosilactobacillus</taxon>
    </lineage>
</organism>
<dbReference type="GO" id="GO:0046872">
    <property type="term" value="F:metal ion binding"/>
    <property type="evidence" value="ECO:0007669"/>
    <property type="project" value="UniProtKB-KW"/>
</dbReference>
<dbReference type="InterPro" id="IPR005744">
    <property type="entry name" value="Hy-lIII"/>
</dbReference>
<feature type="binding site" evidence="6">
    <location>
        <position position="200"/>
    </location>
    <ligand>
        <name>Zn(2+)</name>
        <dbReference type="ChEBI" id="CHEBI:29105"/>
    </ligand>
</feature>
<dbReference type="PANTHER" id="PTHR20855">
    <property type="entry name" value="ADIPOR/PROGESTIN RECEPTOR-RELATED"/>
    <property type="match status" value="1"/>
</dbReference>
<dbReference type="AlphaFoldDB" id="A0A0R2I8E0"/>
<feature type="transmembrane region" description="Helical" evidence="7">
    <location>
        <begin position="21"/>
        <end position="45"/>
    </location>
</feature>
<protein>
    <submittedName>
        <fullName evidence="8">Hemolysin III</fullName>
    </submittedName>
</protein>
<dbReference type="NCBIfam" id="TIGR01065">
    <property type="entry name" value="hlyIII"/>
    <property type="match status" value="1"/>
</dbReference>
<dbReference type="OrthoDB" id="9813689at2"/>
<gene>
    <name evidence="8" type="ORF">IV45_GL000496</name>
</gene>
<keyword evidence="5 7" id="KW-0472">Membrane</keyword>
<comment type="caution">
    <text evidence="8">The sequence shown here is derived from an EMBL/GenBank/DDBJ whole genome shotgun (WGS) entry which is preliminary data.</text>
</comment>
<evidence type="ECO:0000313" key="8">
    <source>
        <dbReference type="EMBL" id="KRN58869.1"/>
    </source>
</evidence>
<name>A0A0R2I8E0_9LACO</name>
<evidence type="ECO:0000256" key="1">
    <source>
        <dbReference type="ARBA" id="ARBA00004127"/>
    </source>
</evidence>
<feature type="binding site" evidence="6">
    <location>
        <position position="196"/>
    </location>
    <ligand>
        <name>Zn(2+)</name>
        <dbReference type="ChEBI" id="CHEBI:29105"/>
    </ligand>
</feature>
<feature type="transmembrane region" description="Helical" evidence="7">
    <location>
        <begin position="92"/>
        <end position="110"/>
    </location>
</feature>
<evidence type="ECO:0000256" key="2">
    <source>
        <dbReference type="ARBA" id="ARBA00008488"/>
    </source>
</evidence>
<evidence type="ECO:0000313" key="9">
    <source>
        <dbReference type="Proteomes" id="UP000050934"/>
    </source>
</evidence>
<accession>A0A0R2I8E0</accession>
<feature type="transmembrane region" description="Helical" evidence="7">
    <location>
        <begin position="169"/>
        <end position="190"/>
    </location>
</feature>
<comment type="similarity">
    <text evidence="2">Belongs to the UPF0073 (Hly-III) family.</text>
</comment>
<evidence type="ECO:0000256" key="5">
    <source>
        <dbReference type="ARBA" id="ARBA00023136"/>
    </source>
</evidence>
<reference evidence="8 9" key="1">
    <citation type="journal article" date="2015" name="Genome Announc.">
        <title>Expanding the biotechnology potential of lactobacilli through comparative genomics of 213 strains and associated genera.</title>
        <authorList>
            <person name="Sun Z."/>
            <person name="Harris H.M."/>
            <person name="McCann A."/>
            <person name="Guo C."/>
            <person name="Argimon S."/>
            <person name="Zhang W."/>
            <person name="Yang X."/>
            <person name="Jeffery I.B."/>
            <person name="Cooney J.C."/>
            <person name="Kagawa T.F."/>
            <person name="Liu W."/>
            <person name="Song Y."/>
            <person name="Salvetti E."/>
            <person name="Wrobel A."/>
            <person name="Rasinkangas P."/>
            <person name="Parkhill J."/>
            <person name="Rea M.C."/>
            <person name="O'Sullivan O."/>
            <person name="Ritari J."/>
            <person name="Douillard F.P."/>
            <person name="Paul Ross R."/>
            <person name="Yang R."/>
            <person name="Briner A.E."/>
            <person name="Felis G.E."/>
            <person name="de Vos W.M."/>
            <person name="Barrangou R."/>
            <person name="Klaenhammer T.R."/>
            <person name="Caufield P.W."/>
            <person name="Cui Y."/>
            <person name="Zhang H."/>
            <person name="O'Toole P.W."/>
        </authorList>
    </citation>
    <scope>NUCLEOTIDE SEQUENCE [LARGE SCALE GENOMIC DNA]</scope>
    <source>
        <strain evidence="8 9">DSM 17896</strain>
    </source>
</reference>
<feature type="transmembrane region" description="Helical" evidence="7">
    <location>
        <begin position="197"/>
        <end position="217"/>
    </location>
</feature>
<dbReference type="Pfam" id="PF03006">
    <property type="entry name" value="HlyIII"/>
    <property type="match status" value="1"/>
</dbReference>
<feature type="transmembrane region" description="Helical" evidence="7">
    <location>
        <begin position="142"/>
        <end position="163"/>
    </location>
</feature>
<keyword evidence="9" id="KW-1185">Reference proteome</keyword>
<keyword evidence="4 7" id="KW-1133">Transmembrane helix</keyword>
<keyword evidence="6" id="KW-0479">Metal-binding</keyword>
<keyword evidence="6" id="KW-0862">Zinc</keyword>
<feature type="transmembrane region" description="Helical" evidence="7">
    <location>
        <begin position="116"/>
        <end position="135"/>
    </location>
</feature>
<dbReference type="PATRIC" id="fig|396268.3.peg.503"/>
<evidence type="ECO:0000256" key="3">
    <source>
        <dbReference type="ARBA" id="ARBA00022692"/>
    </source>
</evidence>
<keyword evidence="3 7" id="KW-0812">Transmembrane</keyword>
<evidence type="ECO:0000256" key="4">
    <source>
        <dbReference type="ARBA" id="ARBA00022989"/>
    </source>
</evidence>
<feature type="binding site" evidence="6">
    <location>
        <position position="75"/>
    </location>
    <ligand>
        <name>Zn(2+)</name>
        <dbReference type="ChEBI" id="CHEBI:29105"/>
    </ligand>
</feature>
<dbReference type="PANTHER" id="PTHR20855:SF129">
    <property type="entry name" value="HEMOLYSIN-3 HOMOLOG"/>
    <property type="match status" value="1"/>
</dbReference>
<dbReference type="GO" id="GO:0016020">
    <property type="term" value="C:membrane"/>
    <property type="evidence" value="ECO:0007669"/>
    <property type="project" value="InterPro"/>
</dbReference>
<evidence type="ECO:0000256" key="6">
    <source>
        <dbReference type="PIRSR" id="PIRSR604254-1"/>
    </source>
</evidence>
<comment type="subcellular location">
    <subcellularLocation>
        <location evidence="1">Endomembrane system</location>
        <topology evidence="1">Multi-pass membrane protein</topology>
    </subcellularLocation>
</comment>
<dbReference type="GO" id="GO:0140911">
    <property type="term" value="F:pore-forming activity"/>
    <property type="evidence" value="ECO:0007669"/>
    <property type="project" value="InterPro"/>
</dbReference>
<proteinExistence type="inferred from homology"/>
<sequence>MAQGQYKKLNHPTASRIAIEVGNAITHGLGAALSIAGLVILIIQAVHRGGAMRIVTFTIYGSVLILFYLASTLYHSLVFTRARKVFRIFDHAMIYMLIAATYTPYCLVCIRGWLGWTIFGIEWACAIGGIIYKSIWIDRTNWWSTVVYVIMGWICLVAFWPLWNHLQPTGFLLLLAGGIVFTMGAVLYSMPGKYTHLIWHVFVMVGTLLMYFSILFFV</sequence>
<dbReference type="Proteomes" id="UP000050934">
    <property type="component" value="Unassembled WGS sequence"/>
</dbReference>
<evidence type="ECO:0000256" key="7">
    <source>
        <dbReference type="SAM" id="Phobius"/>
    </source>
</evidence>
<dbReference type="RefSeq" id="WP_057741126.1">
    <property type="nucleotide sequence ID" value="NZ_JQBW01000009.1"/>
</dbReference>
<dbReference type="GO" id="GO:0012505">
    <property type="term" value="C:endomembrane system"/>
    <property type="evidence" value="ECO:0007669"/>
    <property type="project" value="UniProtKB-SubCell"/>
</dbReference>
<dbReference type="InterPro" id="IPR004254">
    <property type="entry name" value="AdipoR/HlyIII-related"/>
</dbReference>